<dbReference type="PANTHER" id="PTHR12893:SF0">
    <property type="entry name" value="GRASP65"/>
    <property type="match status" value="1"/>
</dbReference>
<dbReference type="InterPro" id="IPR036034">
    <property type="entry name" value="PDZ_sf"/>
</dbReference>
<evidence type="ECO:0000256" key="2">
    <source>
        <dbReference type="ARBA" id="ARBA00022737"/>
    </source>
</evidence>
<feature type="compositionally biased region" description="Basic and acidic residues" evidence="5">
    <location>
        <begin position="206"/>
        <end position="230"/>
    </location>
</feature>
<evidence type="ECO:0000256" key="5">
    <source>
        <dbReference type="SAM" id="MobiDB-lite"/>
    </source>
</evidence>
<comment type="subcellular location">
    <subcellularLocation>
        <location evidence="1">Golgi apparatus membrane</location>
    </subcellularLocation>
</comment>
<proteinExistence type="predicted"/>
<name>A0AAV7Z8P2_9EUKA</name>
<dbReference type="Proteomes" id="UP001146793">
    <property type="component" value="Unassembled WGS sequence"/>
</dbReference>
<gene>
    <name evidence="7" type="ORF">M0812_16704</name>
</gene>
<organism evidence="7 8">
    <name type="scientific">Anaeramoeba flamelloides</name>
    <dbReference type="NCBI Taxonomy" id="1746091"/>
    <lineage>
        <taxon>Eukaryota</taxon>
        <taxon>Metamonada</taxon>
        <taxon>Anaeramoebidae</taxon>
        <taxon>Anaeramoeba</taxon>
    </lineage>
</organism>
<dbReference type="InterPro" id="IPR007583">
    <property type="entry name" value="GRASP55_65"/>
</dbReference>
<dbReference type="EMBL" id="JANTQA010000033">
    <property type="protein sequence ID" value="KAJ3437541.1"/>
    <property type="molecule type" value="Genomic_DNA"/>
</dbReference>
<keyword evidence="2" id="KW-0677">Repeat</keyword>
<evidence type="ECO:0000256" key="4">
    <source>
        <dbReference type="ARBA" id="ARBA00023136"/>
    </source>
</evidence>
<dbReference type="PROSITE" id="PS51865">
    <property type="entry name" value="PDZ_GRASP"/>
    <property type="match status" value="2"/>
</dbReference>
<feature type="region of interest" description="Disordered" evidence="5">
    <location>
        <begin position="206"/>
        <end position="258"/>
    </location>
</feature>
<evidence type="ECO:0000313" key="8">
    <source>
        <dbReference type="Proteomes" id="UP001146793"/>
    </source>
</evidence>
<sequence length="336" mass="37992">MGNKNPKNKPTTGYQVLTIAENSPASKIGLIPFLDFIVIANGTPLYQDDDTFTKIISENDGSTLELSVYNIGSLELRDVKIKPNSNWGGSGSLGITIRYGDFESMRENVFEVLEVSENSPVQLAGIKVGDFIVGVPNLNFGNEPAFFDYIQSKLNQELQIYIFTKEMEMKEITITPNLSWGGEGCLGCHLGYGILHRIKYKTEKSENNKLQTNEKKEKNESENMLKKENEEEKENINQIGQNKTNETNNQQKEQKIEKPLLKNNSDVDININNGNENENDKKGDLQINKKETVTITKNNSNSNFIPVDIETVNNQFKDQTMNIQQNNLNTNEKKKD</sequence>
<protein>
    <recommendedName>
        <fullName evidence="6">PDZ GRASP-type domain-containing protein</fullName>
    </recommendedName>
</protein>
<keyword evidence="3" id="KW-0333">Golgi apparatus</keyword>
<dbReference type="AlphaFoldDB" id="A0AAV7Z8P2"/>
<evidence type="ECO:0000313" key="7">
    <source>
        <dbReference type="EMBL" id="KAJ3437541.1"/>
    </source>
</evidence>
<evidence type="ECO:0000259" key="6">
    <source>
        <dbReference type="PROSITE" id="PS51865"/>
    </source>
</evidence>
<evidence type="ECO:0000256" key="1">
    <source>
        <dbReference type="ARBA" id="ARBA00004394"/>
    </source>
</evidence>
<feature type="compositionally biased region" description="Low complexity" evidence="5">
    <location>
        <begin position="241"/>
        <end position="251"/>
    </location>
</feature>
<feature type="domain" description="PDZ GRASP-type" evidence="6">
    <location>
        <begin position="12"/>
        <end position="102"/>
    </location>
</feature>
<dbReference type="InterPro" id="IPR024958">
    <property type="entry name" value="GRASP_PDZ"/>
</dbReference>
<reference evidence="7" key="1">
    <citation type="submission" date="2022-08" db="EMBL/GenBank/DDBJ databases">
        <title>Novel sulphate-reducing endosymbionts in the free-living metamonad Anaeramoeba.</title>
        <authorList>
            <person name="Jerlstrom-Hultqvist J."/>
            <person name="Cepicka I."/>
            <person name="Gallot-Lavallee L."/>
            <person name="Salas-Leiva D."/>
            <person name="Curtis B.A."/>
            <person name="Zahonova K."/>
            <person name="Pipaliya S."/>
            <person name="Dacks J."/>
            <person name="Roger A.J."/>
        </authorList>
    </citation>
    <scope>NUCLEOTIDE SEQUENCE</scope>
    <source>
        <strain evidence="7">Busselton2</strain>
    </source>
</reference>
<keyword evidence="4" id="KW-0472">Membrane</keyword>
<comment type="caution">
    <text evidence="7">The sequence shown here is derived from an EMBL/GenBank/DDBJ whole genome shotgun (WGS) entry which is preliminary data.</text>
</comment>
<dbReference type="GO" id="GO:0007030">
    <property type="term" value="P:Golgi organization"/>
    <property type="evidence" value="ECO:0007669"/>
    <property type="project" value="TreeGrafter"/>
</dbReference>
<dbReference type="SUPFAM" id="SSF50156">
    <property type="entry name" value="PDZ domain-like"/>
    <property type="match status" value="2"/>
</dbReference>
<dbReference type="PANTHER" id="PTHR12893">
    <property type="entry name" value="GOLGI REASSEMBLY STACKING PROTEIN GRASP"/>
    <property type="match status" value="1"/>
</dbReference>
<dbReference type="GO" id="GO:0000139">
    <property type="term" value="C:Golgi membrane"/>
    <property type="evidence" value="ECO:0007669"/>
    <property type="project" value="UniProtKB-SubCell"/>
</dbReference>
<evidence type="ECO:0000256" key="3">
    <source>
        <dbReference type="ARBA" id="ARBA00023034"/>
    </source>
</evidence>
<feature type="domain" description="PDZ GRASP-type" evidence="6">
    <location>
        <begin position="108"/>
        <end position="195"/>
    </location>
</feature>
<dbReference type="Gene3D" id="2.30.42.10">
    <property type="match status" value="2"/>
</dbReference>
<accession>A0AAV7Z8P2</accession>
<dbReference type="Pfam" id="PF04495">
    <property type="entry name" value="GRASP55_65"/>
    <property type="match status" value="1"/>
</dbReference>